<evidence type="ECO:0000256" key="6">
    <source>
        <dbReference type="SAM" id="Phobius"/>
    </source>
</evidence>
<evidence type="ECO:0000256" key="5">
    <source>
        <dbReference type="ARBA" id="ARBA00023284"/>
    </source>
</evidence>
<sequence length="176" mass="19727">MKKSTRNVLRVSIIILITLLIGITLWFNLTSGTKTVNVGDEATDFKLSTLEGETIQLSELTAEKGVILNFWGTWCKPCREEMPDMNDFYIDGHEDYEIIAVNVGENQQQIRQFISGLDAELQFPIALDSEKSVTDAYNIGPLPTTIAVNKDGVVVKKQEYQLNHEDIASFIEASIE</sequence>
<keyword evidence="5" id="KW-0676">Redox-active center</keyword>
<comment type="subcellular location">
    <subcellularLocation>
        <location evidence="1">Cell envelope</location>
    </subcellularLocation>
</comment>
<dbReference type="PROSITE" id="PS51352">
    <property type="entry name" value="THIOREDOXIN_2"/>
    <property type="match status" value="1"/>
</dbReference>
<dbReference type="Pfam" id="PF00578">
    <property type="entry name" value="AhpC-TSA"/>
    <property type="match status" value="1"/>
</dbReference>
<proteinExistence type="predicted"/>
<dbReference type="InterPro" id="IPR036249">
    <property type="entry name" value="Thioredoxin-like_sf"/>
</dbReference>
<dbReference type="SUPFAM" id="SSF52833">
    <property type="entry name" value="Thioredoxin-like"/>
    <property type="match status" value="1"/>
</dbReference>
<evidence type="ECO:0000256" key="4">
    <source>
        <dbReference type="ARBA" id="ARBA00023157"/>
    </source>
</evidence>
<keyword evidence="6" id="KW-1133">Transmembrane helix</keyword>
<gene>
    <name evidence="8" type="primary">resA</name>
    <name evidence="8" type="ORF">GCM10022378_14300</name>
</gene>
<keyword evidence="6" id="KW-0812">Transmembrane</keyword>
<dbReference type="PANTHER" id="PTHR42852:SF6">
    <property type="entry name" value="THIOL:DISULFIDE INTERCHANGE PROTEIN DSBE"/>
    <property type="match status" value="1"/>
</dbReference>
<dbReference type="InterPro" id="IPR050553">
    <property type="entry name" value="Thioredoxin_ResA/DsbE_sf"/>
</dbReference>
<dbReference type="InterPro" id="IPR000866">
    <property type="entry name" value="AhpC/TSA"/>
</dbReference>
<name>A0ABP7EWE9_9STAP</name>
<dbReference type="Proteomes" id="UP001500920">
    <property type="component" value="Unassembled WGS sequence"/>
</dbReference>
<reference evidence="9" key="1">
    <citation type="journal article" date="2019" name="Int. J. Syst. Evol. Microbiol.">
        <title>The Global Catalogue of Microorganisms (GCM) 10K type strain sequencing project: providing services to taxonomists for standard genome sequencing and annotation.</title>
        <authorList>
            <consortium name="The Broad Institute Genomics Platform"/>
            <consortium name="The Broad Institute Genome Sequencing Center for Infectious Disease"/>
            <person name="Wu L."/>
            <person name="Ma J."/>
        </authorList>
    </citation>
    <scope>NUCLEOTIDE SEQUENCE [LARGE SCALE GENOMIC DNA]</scope>
    <source>
        <strain evidence="9">JCM 16981</strain>
    </source>
</reference>
<keyword evidence="9" id="KW-1185">Reference proteome</keyword>
<comment type="caution">
    <text evidence="8">The sequence shown here is derived from an EMBL/GenBank/DDBJ whole genome shotgun (WGS) entry which is preliminary data.</text>
</comment>
<evidence type="ECO:0000256" key="3">
    <source>
        <dbReference type="ARBA" id="ARBA00022968"/>
    </source>
</evidence>
<evidence type="ECO:0000256" key="2">
    <source>
        <dbReference type="ARBA" id="ARBA00022748"/>
    </source>
</evidence>
<accession>A0ABP7EWE9</accession>
<organism evidence="8 9">
    <name type="scientific">Salinicoccus jeotgali</name>
    <dbReference type="NCBI Taxonomy" id="381634"/>
    <lineage>
        <taxon>Bacteria</taxon>
        <taxon>Bacillati</taxon>
        <taxon>Bacillota</taxon>
        <taxon>Bacilli</taxon>
        <taxon>Bacillales</taxon>
        <taxon>Staphylococcaceae</taxon>
        <taxon>Salinicoccus</taxon>
    </lineage>
</organism>
<evidence type="ECO:0000313" key="8">
    <source>
        <dbReference type="EMBL" id="GAA3725569.1"/>
    </source>
</evidence>
<dbReference type="RefSeq" id="WP_344702922.1">
    <property type="nucleotide sequence ID" value="NZ_BAABCK010000023.1"/>
</dbReference>
<dbReference type="InterPro" id="IPR013766">
    <property type="entry name" value="Thioredoxin_domain"/>
</dbReference>
<keyword evidence="3" id="KW-0735">Signal-anchor</keyword>
<evidence type="ECO:0000256" key="1">
    <source>
        <dbReference type="ARBA" id="ARBA00004196"/>
    </source>
</evidence>
<feature type="domain" description="Thioredoxin" evidence="7">
    <location>
        <begin position="36"/>
        <end position="176"/>
    </location>
</feature>
<feature type="transmembrane region" description="Helical" evidence="6">
    <location>
        <begin position="7"/>
        <end position="27"/>
    </location>
</feature>
<dbReference type="EMBL" id="BAABCK010000023">
    <property type="protein sequence ID" value="GAA3725569.1"/>
    <property type="molecule type" value="Genomic_DNA"/>
</dbReference>
<evidence type="ECO:0000259" key="7">
    <source>
        <dbReference type="PROSITE" id="PS51352"/>
    </source>
</evidence>
<protein>
    <submittedName>
        <fullName evidence="8">Thiol-disulfide oxidoreductase ResA</fullName>
    </submittedName>
</protein>
<dbReference type="CDD" id="cd02966">
    <property type="entry name" value="TlpA_like_family"/>
    <property type="match status" value="1"/>
</dbReference>
<keyword evidence="2" id="KW-0201">Cytochrome c-type biogenesis</keyword>
<dbReference type="Gene3D" id="3.40.30.10">
    <property type="entry name" value="Glutaredoxin"/>
    <property type="match status" value="1"/>
</dbReference>
<evidence type="ECO:0000313" key="9">
    <source>
        <dbReference type="Proteomes" id="UP001500920"/>
    </source>
</evidence>
<keyword evidence="4" id="KW-1015">Disulfide bond</keyword>
<dbReference type="PANTHER" id="PTHR42852">
    <property type="entry name" value="THIOL:DISULFIDE INTERCHANGE PROTEIN DSBE"/>
    <property type="match status" value="1"/>
</dbReference>
<keyword evidence="6" id="KW-0472">Membrane</keyword>